<evidence type="ECO:0000256" key="4">
    <source>
        <dbReference type="ARBA" id="ARBA00022729"/>
    </source>
</evidence>
<feature type="region of interest" description="Disordered" evidence="8">
    <location>
        <begin position="165"/>
        <end position="191"/>
    </location>
</feature>
<keyword evidence="3" id="KW-1003">Cell membrane</keyword>
<evidence type="ECO:0000259" key="9">
    <source>
        <dbReference type="Pfam" id="PF07422"/>
    </source>
</evidence>
<protein>
    <recommendedName>
        <fullName evidence="9">6-Cys domain-containing protein</fullName>
    </recommendedName>
</protein>
<dbReference type="Pfam" id="PF07422">
    <property type="entry name" value="s48_45"/>
    <property type="match status" value="1"/>
</dbReference>
<evidence type="ECO:0000256" key="8">
    <source>
        <dbReference type="SAM" id="MobiDB-lite"/>
    </source>
</evidence>
<gene>
    <name evidence="10" type="ORF">BOVATA_037150</name>
</gene>
<reference evidence="10 11" key="1">
    <citation type="journal article" date="2017" name="BMC Genomics">
        <title>Whole-genome assembly of Babesia ovata and comparative genomics between closely related pathogens.</title>
        <authorList>
            <person name="Yamagishi J."/>
            <person name="Asada M."/>
            <person name="Hakimi H."/>
            <person name="Tanaka T.Q."/>
            <person name="Sugimoto C."/>
            <person name="Kawazu S."/>
        </authorList>
    </citation>
    <scope>NUCLEOTIDE SEQUENCE [LARGE SCALE GENOMIC DNA]</scope>
    <source>
        <strain evidence="10 11">Miyake</strain>
    </source>
</reference>
<dbReference type="RefSeq" id="XP_028868465.1">
    <property type="nucleotide sequence ID" value="XM_029012632.1"/>
</dbReference>
<evidence type="ECO:0000256" key="6">
    <source>
        <dbReference type="ARBA" id="ARBA00023157"/>
    </source>
</evidence>
<keyword evidence="11" id="KW-1185">Reference proteome</keyword>
<dbReference type="Gene3D" id="2.60.40.2860">
    <property type="match status" value="1"/>
</dbReference>
<comment type="subcellular location">
    <subcellularLocation>
        <location evidence="1">Cell membrane</location>
    </subcellularLocation>
    <subcellularLocation>
        <location evidence="2">Cell surface</location>
    </subcellularLocation>
</comment>
<dbReference type="AlphaFoldDB" id="A0A2H6KGV6"/>
<evidence type="ECO:0000256" key="3">
    <source>
        <dbReference type="ARBA" id="ARBA00022475"/>
    </source>
</evidence>
<dbReference type="InterPro" id="IPR010884">
    <property type="entry name" value="6_CYS_dom"/>
</dbReference>
<keyword evidence="5" id="KW-0472">Membrane</keyword>
<keyword evidence="7" id="KW-0325">Glycoprotein</keyword>
<dbReference type="GeneID" id="39875992"/>
<dbReference type="EMBL" id="BDSA01000004">
    <property type="protein sequence ID" value="GBE62222.1"/>
    <property type="molecule type" value="Genomic_DNA"/>
</dbReference>
<name>A0A2H6KGV6_9APIC</name>
<proteinExistence type="predicted"/>
<feature type="domain" description="6-Cys" evidence="9">
    <location>
        <begin position="80"/>
        <end position="128"/>
    </location>
</feature>
<dbReference type="Proteomes" id="UP000236319">
    <property type="component" value="Unassembled WGS sequence"/>
</dbReference>
<evidence type="ECO:0000256" key="5">
    <source>
        <dbReference type="ARBA" id="ARBA00023136"/>
    </source>
</evidence>
<accession>A0A2H6KGV6</accession>
<dbReference type="InterPro" id="IPR038160">
    <property type="entry name" value="6_CYS_dom_sf"/>
</dbReference>
<dbReference type="OrthoDB" id="365660at2759"/>
<keyword evidence="6" id="KW-1015">Disulfide bond</keyword>
<keyword evidence="4" id="KW-0732">Signal</keyword>
<evidence type="ECO:0000256" key="7">
    <source>
        <dbReference type="ARBA" id="ARBA00023180"/>
    </source>
</evidence>
<evidence type="ECO:0000313" key="11">
    <source>
        <dbReference type="Proteomes" id="UP000236319"/>
    </source>
</evidence>
<dbReference type="GO" id="GO:0009986">
    <property type="term" value="C:cell surface"/>
    <property type="evidence" value="ECO:0007669"/>
    <property type="project" value="UniProtKB-SubCell"/>
</dbReference>
<comment type="caution">
    <text evidence="10">The sequence shown here is derived from an EMBL/GenBank/DDBJ whole genome shotgun (WGS) entry which is preliminary data.</text>
</comment>
<feature type="compositionally biased region" description="Polar residues" evidence="8">
    <location>
        <begin position="179"/>
        <end position="191"/>
    </location>
</feature>
<evidence type="ECO:0000256" key="1">
    <source>
        <dbReference type="ARBA" id="ARBA00004236"/>
    </source>
</evidence>
<organism evidence="10 11">
    <name type="scientific">Babesia ovata</name>
    <dbReference type="NCBI Taxonomy" id="189622"/>
    <lineage>
        <taxon>Eukaryota</taxon>
        <taxon>Sar</taxon>
        <taxon>Alveolata</taxon>
        <taxon>Apicomplexa</taxon>
        <taxon>Aconoidasida</taxon>
        <taxon>Piroplasmida</taxon>
        <taxon>Babesiidae</taxon>
        <taxon>Babesia</taxon>
    </lineage>
</organism>
<sequence>MGRRVGRRKVFMHLTRHGRTLKRICSVDAVPRGSPAQYTWHVLNVNVQTTDPYMQGCGVTYASDELFKPETPQIYDANGQPQFGCKIDIQAAKEAAFYCPAPYLLDPPNCFRQVLVDGTVKNTHDLSDSLVASRSNHFVILSFDSSLVGPGRRCTRRRRWSAAASPSRAPYSPPYRSRITTPNDEYIRSNN</sequence>
<evidence type="ECO:0000256" key="2">
    <source>
        <dbReference type="ARBA" id="ARBA00004241"/>
    </source>
</evidence>
<evidence type="ECO:0000313" key="10">
    <source>
        <dbReference type="EMBL" id="GBE62222.1"/>
    </source>
</evidence>
<feature type="compositionally biased region" description="Low complexity" evidence="8">
    <location>
        <begin position="165"/>
        <end position="178"/>
    </location>
</feature>
<dbReference type="GO" id="GO:0005886">
    <property type="term" value="C:plasma membrane"/>
    <property type="evidence" value="ECO:0007669"/>
    <property type="project" value="UniProtKB-SubCell"/>
</dbReference>
<dbReference type="VEuPathDB" id="PiroplasmaDB:BOVATA_037150"/>